<comment type="caution">
    <text evidence="1">The sequence shown here is derived from an EMBL/GenBank/DDBJ whole genome shotgun (WGS) entry which is preliminary data.</text>
</comment>
<keyword evidence="1" id="KW-0540">Nuclease</keyword>
<reference evidence="1" key="1">
    <citation type="journal article" date="2010" name="Microbiol. Resour. Announc.">
        <title>Comparative genomics of the bacterial genus Listeria: Genome evolution is characterized by limited gene acquisition and limited gene loss.</title>
        <authorList>
            <person name="den Bakker H.C."/>
            <person name="Cummings C.A."/>
            <person name="Ferreira V."/>
            <person name="Vatta P."/>
            <person name="Orsi R.H."/>
            <person name="Degoricija L."/>
            <person name="Barker M."/>
            <person name="Petrauskene O."/>
            <person name="Furtado M.R."/>
            <person name="Wiedmann M."/>
        </authorList>
    </citation>
    <scope>NUCLEOTIDE SEQUENCE [LARGE SCALE GENOMIC DNA]</scope>
    <source>
        <strain evidence="1">FSL N1-067</strain>
    </source>
</reference>
<dbReference type="HOGENOM" id="CLU_3272355_0_0_9"/>
<sequence>MNFVIEKAVSLLLTHFSLVKETYLENFWRFVKYANRYSKMV</sequence>
<proteinExistence type="predicted"/>
<evidence type="ECO:0000313" key="1">
    <source>
        <dbReference type="EMBL" id="EFR99519.1"/>
    </source>
</evidence>
<dbReference type="PATRIC" id="fig|702453.3.peg.1966"/>
<keyword evidence="1" id="KW-0378">Hydrolase</keyword>
<dbReference type="GO" id="GO:0004519">
    <property type="term" value="F:endonuclease activity"/>
    <property type="evidence" value="ECO:0007669"/>
    <property type="project" value="UniProtKB-KW"/>
</dbReference>
<keyword evidence="1" id="KW-0255">Endonuclease</keyword>
<dbReference type="AlphaFoldDB" id="E3ZS75"/>
<gene>
    <name evidence="1" type="ORF">NT03LS_2358</name>
</gene>
<accession>E3ZS75</accession>
<dbReference type="EMBL" id="ADXJ01000801">
    <property type="protein sequence ID" value="EFR99519.1"/>
    <property type="molecule type" value="Genomic_DNA"/>
</dbReference>
<organism evidence="1">
    <name type="scientific">Listeria seeligeri FSL N1-067</name>
    <dbReference type="NCBI Taxonomy" id="702453"/>
    <lineage>
        <taxon>Bacteria</taxon>
        <taxon>Bacillati</taxon>
        <taxon>Bacillota</taxon>
        <taxon>Bacilli</taxon>
        <taxon>Bacillales</taxon>
        <taxon>Listeriaceae</taxon>
        <taxon>Listeria</taxon>
    </lineage>
</organism>
<name>E3ZS75_LISSE</name>
<protein>
    <submittedName>
        <fullName evidence="1">Holliday junction-specific endonuclease</fullName>
    </submittedName>
</protein>
<dbReference type="Proteomes" id="UP000004302">
    <property type="component" value="Chromosome"/>
</dbReference>